<reference evidence="2 3" key="1">
    <citation type="submission" date="2022-09" db="EMBL/GenBank/DDBJ databases">
        <title>Draft genome of isolate Be4.</title>
        <authorList>
            <person name="Sanchez-Castro I."/>
            <person name="Martinez-Rodriguez P."/>
            <person name="Descostes M."/>
            <person name="Merroun M."/>
        </authorList>
    </citation>
    <scope>NUCLEOTIDE SEQUENCE [LARGE SCALE GENOMIC DNA]</scope>
    <source>
        <strain evidence="2 3">Be4</strain>
    </source>
</reference>
<dbReference type="PANTHER" id="PTHR23419">
    <property type="entry name" value="DIVALENT CATION TOLERANCE CUTA-RELATED"/>
    <property type="match status" value="1"/>
</dbReference>
<comment type="similarity">
    <text evidence="1">Belongs to the CutA family.</text>
</comment>
<accession>A0ABT2PI00</accession>
<proteinExistence type="inferred from homology"/>
<dbReference type="InterPro" id="IPR004323">
    <property type="entry name" value="Ion_tolerance_CutA"/>
</dbReference>
<dbReference type="PANTHER" id="PTHR23419:SF8">
    <property type="entry name" value="FI09726P"/>
    <property type="match status" value="1"/>
</dbReference>
<dbReference type="RefSeq" id="WP_261499093.1">
    <property type="nucleotide sequence ID" value="NZ_JAODYH010000003.1"/>
</dbReference>
<dbReference type="EMBL" id="JAODYH010000003">
    <property type="protein sequence ID" value="MCT9810105.1"/>
    <property type="molecule type" value="Genomic_DNA"/>
</dbReference>
<dbReference type="Pfam" id="PF03091">
    <property type="entry name" value="CutA1"/>
    <property type="match status" value="1"/>
</dbReference>
<evidence type="ECO:0000256" key="1">
    <source>
        <dbReference type="ARBA" id="ARBA00010169"/>
    </source>
</evidence>
<evidence type="ECO:0000313" key="3">
    <source>
        <dbReference type="Proteomes" id="UP001525968"/>
    </source>
</evidence>
<keyword evidence="3" id="KW-1185">Reference proteome</keyword>
<dbReference type="SUPFAM" id="SSF54913">
    <property type="entry name" value="GlnB-like"/>
    <property type="match status" value="1"/>
</dbReference>
<comment type="caution">
    <text evidence="2">The sequence shown here is derived from an EMBL/GenBank/DDBJ whole genome shotgun (WGS) entry which is preliminary data.</text>
</comment>
<dbReference type="Proteomes" id="UP001525968">
    <property type="component" value="Unassembled WGS sequence"/>
</dbReference>
<dbReference type="InterPro" id="IPR011322">
    <property type="entry name" value="N-reg_PII-like_a/b"/>
</dbReference>
<name>A0ABT2PI00_9BURK</name>
<evidence type="ECO:0000313" key="2">
    <source>
        <dbReference type="EMBL" id="MCT9810105.1"/>
    </source>
</evidence>
<gene>
    <name evidence="2" type="ORF">N0K08_05640</name>
</gene>
<organism evidence="2 3">
    <name type="scientific">Acidovorax bellezanensis</name>
    <dbReference type="NCBI Taxonomy" id="2976702"/>
    <lineage>
        <taxon>Bacteria</taxon>
        <taxon>Pseudomonadati</taxon>
        <taxon>Pseudomonadota</taxon>
        <taxon>Betaproteobacteria</taxon>
        <taxon>Burkholderiales</taxon>
        <taxon>Comamonadaceae</taxon>
        <taxon>Acidovorax</taxon>
    </lineage>
</organism>
<sequence length="110" mass="12459">MSSDQAWVALCVVTTTVPSEAIARQLARSLVQSRLAACAQTEPISSHYHWQDALHEEPEWRVVFKTLPDALPRLSQRLRAEHPYAVPQMLMRTEQCAADYAQWVRAGVDD</sequence>
<dbReference type="Gene3D" id="3.30.70.120">
    <property type="match status" value="1"/>
</dbReference>
<protein>
    <submittedName>
        <fullName evidence="2">Divalent-cation tolerance protein CutA</fullName>
    </submittedName>
</protein>
<dbReference type="InterPro" id="IPR015867">
    <property type="entry name" value="N-reg_PII/ATP_PRibTrfase_C"/>
</dbReference>